<evidence type="ECO:0000256" key="11">
    <source>
        <dbReference type="ARBA" id="ARBA00048044"/>
    </source>
</evidence>
<dbReference type="GO" id="GO:0006784">
    <property type="term" value="P:heme A biosynthetic process"/>
    <property type="evidence" value="ECO:0007669"/>
    <property type="project" value="InterPro"/>
</dbReference>
<dbReference type="Pfam" id="PF02628">
    <property type="entry name" value="COX15-CtaA"/>
    <property type="match status" value="1"/>
</dbReference>
<reference evidence="13 14" key="1">
    <citation type="submission" date="2015-07" db="EMBL/GenBank/DDBJ databases">
        <title>High-quality genome of monoxenous trypanosomatid Leptomonas pyrrhocoris.</title>
        <authorList>
            <person name="Flegontov P."/>
            <person name="Butenko A."/>
            <person name="Firsov S."/>
            <person name="Vlcek C."/>
            <person name="Logacheva M.D."/>
            <person name="Field M."/>
            <person name="Filatov D."/>
            <person name="Flegontova O."/>
            <person name="Gerasimov E."/>
            <person name="Jackson A.P."/>
            <person name="Kelly S."/>
            <person name="Opperdoes F."/>
            <person name="O'Reilly A."/>
            <person name="Votypka J."/>
            <person name="Yurchenko V."/>
            <person name="Lukes J."/>
        </authorList>
    </citation>
    <scope>NUCLEOTIDE SEQUENCE [LARGE SCALE GENOMIC DNA]</scope>
    <source>
        <strain evidence="13">H10</strain>
    </source>
</reference>
<feature type="transmembrane region" description="Helical" evidence="12">
    <location>
        <begin position="222"/>
        <end position="241"/>
    </location>
</feature>
<dbReference type="EMBL" id="LGTL01000002">
    <property type="protein sequence ID" value="KPA85125.1"/>
    <property type="molecule type" value="Genomic_DNA"/>
</dbReference>
<evidence type="ECO:0000256" key="4">
    <source>
        <dbReference type="ARBA" id="ARBA00022723"/>
    </source>
</evidence>
<dbReference type="RefSeq" id="XP_015663564.1">
    <property type="nucleotide sequence ID" value="XM_015798044.1"/>
</dbReference>
<evidence type="ECO:0000256" key="6">
    <source>
        <dbReference type="ARBA" id="ARBA00023002"/>
    </source>
</evidence>
<evidence type="ECO:0000256" key="8">
    <source>
        <dbReference type="ARBA" id="ARBA00023133"/>
    </source>
</evidence>
<comment type="cofactor">
    <cofactor evidence="1">
        <name>heme b</name>
        <dbReference type="ChEBI" id="CHEBI:60344"/>
    </cofactor>
</comment>
<gene>
    <name evidence="13" type="ORF">ABB37_01511</name>
</gene>
<name>A0A0N0DZC4_LEPPY</name>
<comment type="caution">
    <text evidence="13">The sequence shown here is derived from an EMBL/GenBank/DDBJ whole genome shotgun (WGS) entry which is preliminary data.</text>
</comment>
<feature type="transmembrane region" description="Helical" evidence="12">
    <location>
        <begin position="72"/>
        <end position="92"/>
    </location>
</feature>
<keyword evidence="9 12" id="KW-0472">Membrane</keyword>
<evidence type="ECO:0000256" key="2">
    <source>
        <dbReference type="ARBA" id="ARBA00004141"/>
    </source>
</evidence>
<feature type="transmembrane region" description="Helical" evidence="12">
    <location>
        <begin position="393"/>
        <end position="416"/>
    </location>
</feature>
<evidence type="ECO:0000256" key="7">
    <source>
        <dbReference type="ARBA" id="ARBA00023004"/>
    </source>
</evidence>
<evidence type="ECO:0000256" key="3">
    <source>
        <dbReference type="ARBA" id="ARBA00022692"/>
    </source>
</evidence>
<dbReference type="AlphaFoldDB" id="A0A0N0DZC4"/>
<accession>A0A0N0DZC4</accession>
<dbReference type="RefSeq" id="XP_015663563.1">
    <property type="nucleotide sequence ID" value="XM_015798043.1"/>
</dbReference>
<dbReference type="Proteomes" id="UP000037923">
    <property type="component" value="Unassembled WGS sequence"/>
</dbReference>
<keyword evidence="7" id="KW-0408">Iron</keyword>
<dbReference type="InterPro" id="IPR003780">
    <property type="entry name" value="COX15/CtaA_fam"/>
</dbReference>
<evidence type="ECO:0000313" key="14">
    <source>
        <dbReference type="Proteomes" id="UP000037923"/>
    </source>
</evidence>
<evidence type="ECO:0000256" key="9">
    <source>
        <dbReference type="ARBA" id="ARBA00023136"/>
    </source>
</evidence>
<comment type="catalytic activity">
    <reaction evidence="11">
        <text>Fe(II)-heme o + 2 A + H2O = Fe(II)-heme a + 2 AH2</text>
        <dbReference type="Rhea" id="RHEA:63388"/>
        <dbReference type="ChEBI" id="CHEBI:13193"/>
        <dbReference type="ChEBI" id="CHEBI:15377"/>
        <dbReference type="ChEBI" id="CHEBI:17499"/>
        <dbReference type="ChEBI" id="CHEBI:60530"/>
        <dbReference type="ChEBI" id="CHEBI:61715"/>
        <dbReference type="EC" id="1.17.99.9"/>
    </reaction>
    <physiologicalReaction direction="left-to-right" evidence="11">
        <dbReference type="Rhea" id="RHEA:63389"/>
    </physiologicalReaction>
</comment>
<proteinExistence type="predicted"/>
<evidence type="ECO:0000256" key="10">
    <source>
        <dbReference type="ARBA" id="ARBA00044501"/>
    </source>
</evidence>
<dbReference type="GO" id="GO:0016653">
    <property type="term" value="F:oxidoreductase activity, acting on NAD(P)H, heme protein as acceptor"/>
    <property type="evidence" value="ECO:0007669"/>
    <property type="project" value="TreeGrafter"/>
</dbReference>
<comment type="subcellular location">
    <subcellularLocation>
        <location evidence="2">Membrane</location>
        <topology evidence="2">Multi-pass membrane protein</topology>
    </subcellularLocation>
</comment>
<keyword evidence="3 12" id="KW-0812">Transmembrane</keyword>
<keyword evidence="5 12" id="KW-1133">Transmembrane helix</keyword>
<dbReference type="GO" id="GO:0046872">
    <property type="term" value="F:metal ion binding"/>
    <property type="evidence" value="ECO:0007669"/>
    <property type="project" value="UniProtKB-KW"/>
</dbReference>
<evidence type="ECO:0000256" key="12">
    <source>
        <dbReference type="SAM" id="Phobius"/>
    </source>
</evidence>
<evidence type="ECO:0000256" key="1">
    <source>
        <dbReference type="ARBA" id="ARBA00001970"/>
    </source>
</evidence>
<dbReference type="InterPro" id="IPR023754">
    <property type="entry name" value="HemeA_Synthase_type2"/>
</dbReference>
<dbReference type="GO" id="GO:0005743">
    <property type="term" value="C:mitochondrial inner membrane"/>
    <property type="evidence" value="ECO:0007669"/>
    <property type="project" value="TreeGrafter"/>
</dbReference>
<feature type="transmembrane region" description="Helical" evidence="12">
    <location>
        <begin position="181"/>
        <end position="202"/>
    </location>
</feature>
<dbReference type="GO" id="GO:0120547">
    <property type="term" value="F:heme A synthase activity"/>
    <property type="evidence" value="ECO:0007669"/>
    <property type="project" value="UniProtKB-EC"/>
</dbReference>
<protein>
    <submittedName>
        <fullName evidence="13">Putative mitochondrial Cytochrome oxidase assembly protein-like protein</fullName>
    </submittedName>
</protein>
<evidence type="ECO:0000256" key="5">
    <source>
        <dbReference type="ARBA" id="ARBA00022989"/>
    </source>
</evidence>
<dbReference type="OrthoDB" id="1726137at2759"/>
<feature type="transmembrane region" description="Helical" evidence="12">
    <location>
        <begin position="262"/>
        <end position="284"/>
    </location>
</feature>
<evidence type="ECO:0000313" key="13">
    <source>
        <dbReference type="EMBL" id="KPA85125.1"/>
    </source>
</evidence>
<feature type="transmembrane region" description="Helical" evidence="12">
    <location>
        <begin position="358"/>
        <end position="381"/>
    </location>
</feature>
<dbReference type="EMBL" id="LGTL01000002">
    <property type="protein sequence ID" value="KPA85124.1"/>
    <property type="molecule type" value="Genomic_DNA"/>
</dbReference>
<dbReference type="VEuPathDB" id="TriTrypDB:LpyrH10_02_4850"/>
<dbReference type="OMA" id="AFVCYSW"/>
<comment type="pathway">
    <text evidence="10">Porphyrin-containing compound metabolism; heme A biosynthesis; heme A from heme O: step 1/1.</text>
</comment>
<dbReference type="GeneID" id="26901806"/>
<organism evidence="13 14">
    <name type="scientific">Leptomonas pyrrhocoris</name>
    <name type="common">Firebug parasite</name>
    <dbReference type="NCBI Taxonomy" id="157538"/>
    <lineage>
        <taxon>Eukaryota</taxon>
        <taxon>Discoba</taxon>
        <taxon>Euglenozoa</taxon>
        <taxon>Kinetoplastea</taxon>
        <taxon>Metakinetoplastina</taxon>
        <taxon>Trypanosomatida</taxon>
        <taxon>Trypanosomatidae</taxon>
        <taxon>Leishmaniinae</taxon>
        <taxon>Leptomonas</taxon>
    </lineage>
</organism>
<feature type="transmembrane region" description="Helical" evidence="12">
    <location>
        <begin position="149"/>
        <end position="169"/>
    </location>
</feature>
<keyword evidence="4" id="KW-0479">Metal-binding</keyword>
<sequence>MQRFTARYALGTALPPASRKWTSKFSSYWAQQCPRRFATSAHLSAADEAAARAAATMKPWIAPAHNRSVANWLYISAACVGGVVWFGGITRLTESGLSLVEWKPISGVRPPLTDEEWEQEFKHYQKFPEFQQKPDMTMREFKFIFFWEWAHRVLARSLGLVFGGPLIYYAARGRFKGNGKFLAGLLGILGLGAAQGAMGWYMVKSGLDNKIIEERRKATVSAYRLAAHLVLAFTIYSFMLRMGYGLKLPVMAPFPRLAKVQLWSRLSFSVMFLTATSGAFVAGLDAGLLYNDDFPWMAGGVFPPSDHLFALQPMWRNIFENPSMSQTIHRVTAGITFATIIGLNVATSRRRGFIPRPVFRNLMYVNTALLLQVGLGIWTVMSTVDIPVAASHQMGALILLSTLIRMCAVVGSRGVILA</sequence>
<dbReference type="PANTHER" id="PTHR23289:SF2">
    <property type="entry name" value="CYTOCHROME C OXIDASE ASSEMBLY PROTEIN COX15 HOMOLOG"/>
    <property type="match status" value="1"/>
</dbReference>
<keyword evidence="14" id="KW-1185">Reference proteome</keyword>
<keyword evidence="8" id="KW-0350">Heme biosynthesis</keyword>
<dbReference type="PANTHER" id="PTHR23289">
    <property type="entry name" value="CYTOCHROME C OXIDASE ASSEMBLY PROTEIN COX15"/>
    <property type="match status" value="1"/>
</dbReference>
<keyword evidence="6" id="KW-0560">Oxidoreductase</keyword>
<feature type="transmembrane region" description="Helical" evidence="12">
    <location>
        <begin position="327"/>
        <end position="346"/>
    </location>
</feature>